<sequence length="146" mass="17327">MVIFTGPIDEYFNYDMGNLKYRGQQRENLYIRDIEYAFPAAQINNPSKVFGTHIRVLEWKHMMPKEYAENIQGTVITKEFPFTPTNPDNYEYPFPDEINNHLYLKYEKRAKQIDKLLVCGRLGEYKYYDMDQAIAKAMTLAKKNFS</sequence>
<reference evidence="2 3" key="2">
    <citation type="journal article" date="2016" name="Genome Announc.">
        <title>Draft Genome Sequence of the N2-Fixing Cyanobacterium Nostoc piscinale CENA21, Isolated from the Brazilian Amazon Floodplain.</title>
        <authorList>
            <person name="Leao T."/>
            <person name="Guimaraes P.I."/>
            <person name="de Melo A.G."/>
            <person name="Ramos R.T."/>
            <person name="Leao P.N."/>
            <person name="Silva A."/>
            <person name="Fiore M.F."/>
            <person name="Schneider M.P."/>
        </authorList>
    </citation>
    <scope>NUCLEOTIDE SEQUENCE [LARGE SCALE GENOMIC DNA]</scope>
    <source>
        <strain evidence="2 3">CENA21</strain>
    </source>
</reference>
<name>A0A0M3V530_9NOSO</name>
<dbReference type="GO" id="GO:0005829">
    <property type="term" value="C:cytosol"/>
    <property type="evidence" value="ECO:0007669"/>
    <property type="project" value="TreeGrafter"/>
</dbReference>
<dbReference type="GO" id="GO:0008767">
    <property type="term" value="F:UDP-galactopyranose mutase activity"/>
    <property type="evidence" value="ECO:0007669"/>
    <property type="project" value="InterPro"/>
</dbReference>
<proteinExistence type="predicted"/>
<dbReference type="Proteomes" id="UP000062645">
    <property type="component" value="Chromosome"/>
</dbReference>
<evidence type="ECO:0000313" key="3">
    <source>
        <dbReference type="Proteomes" id="UP000062645"/>
    </source>
</evidence>
<keyword evidence="3" id="KW-1185">Reference proteome</keyword>
<protein>
    <recommendedName>
        <fullName evidence="1">UDP-galactopyranose mutase C-terminal domain-containing protein</fullName>
    </recommendedName>
</protein>
<dbReference type="RefSeq" id="WP_062291802.1">
    <property type="nucleotide sequence ID" value="NZ_CP012036.1"/>
</dbReference>
<dbReference type="AlphaFoldDB" id="A0A0M3V530"/>
<dbReference type="KEGG" id="npz:ACX27_10485"/>
<evidence type="ECO:0000313" key="2">
    <source>
        <dbReference type="EMBL" id="ALF53173.1"/>
    </source>
</evidence>
<dbReference type="Pfam" id="PF03275">
    <property type="entry name" value="GLF"/>
    <property type="match status" value="1"/>
</dbReference>
<reference evidence="3" key="1">
    <citation type="submission" date="2015-07" db="EMBL/GenBank/DDBJ databases">
        <title>Genome Of Nitrogen-Fixing Cyanobacterium Nostoc piscinale CENA21 From Solimoes/Amazon River Floodplain Sediments And Comparative Genomics To Uncover Biosynthetic Natural Products Potential.</title>
        <authorList>
            <person name="Leao T.F."/>
            <person name="Leao P.N."/>
            <person name="Guimaraes P.I."/>
            <person name="de Melo A.G.C."/>
            <person name="Ramos R.T.J."/>
            <person name="Silva A."/>
            <person name="Fiore M.F."/>
            <person name="Schneider M.P.C."/>
        </authorList>
    </citation>
    <scope>NUCLEOTIDE SEQUENCE [LARGE SCALE GENOMIC DNA]</scope>
    <source>
        <strain evidence="3">CENA21</strain>
    </source>
</reference>
<dbReference type="STRING" id="224013.ACX27_10485"/>
<gene>
    <name evidence="2" type="ORF">ACX27_10485</name>
</gene>
<dbReference type="EMBL" id="CP012036">
    <property type="protein sequence ID" value="ALF53173.1"/>
    <property type="molecule type" value="Genomic_DNA"/>
</dbReference>
<organism evidence="2 3">
    <name type="scientific">Nostoc piscinale CENA21</name>
    <dbReference type="NCBI Taxonomy" id="224013"/>
    <lineage>
        <taxon>Bacteria</taxon>
        <taxon>Bacillati</taxon>
        <taxon>Cyanobacteriota</taxon>
        <taxon>Cyanophyceae</taxon>
        <taxon>Nostocales</taxon>
        <taxon>Nostocaceae</taxon>
        <taxon>Nostoc</taxon>
    </lineage>
</organism>
<dbReference type="InterPro" id="IPR015899">
    <property type="entry name" value="UDP-GalPyranose_mutase_C"/>
</dbReference>
<dbReference type="OrthoDB" id="9769600at2"/>
<accession>A0A0M3V530</accession>
<dbReference type="PANTHER" id="PTHR21197">
    <property type="entry name" value="UDP-GALACTOPYRANOSE MUTASE"/>
    <property type="match status" value="1"/>
</dbReference>
<feature type="domain" description="UDP-galactopyranose mutase C-terminal" evidence="1">
    <location>
        <begin position="2"/>
        <end position="127"/>
    </location>
</feature>
<dbReference type="PATRIC" id="fig|224013.5.peg.2537"/>
<dbReference type="Gene3D" id="3.40.50.720">
    <property type="entry name" value="NAD(P)-binding Rossmann-like Domain"/>
    <property type="match status" value="1"/>
</dbReference>
<evidence type="ECO:0000259" key="1">
    <source>
        <dbReference type="Pfam" id="PF03275"/>
    </source>
</evidence>
<dbReference type="GO" id="GO:0050660">
    <property type="term" value="F:flavin adenine dinucleotide binding"/>
    <property type="evidence" value="ECO:0007669"/>
    <property type="project" value="TreeGrafter"/>
</dbReference>
<dbReference type="PANTHER" id="PTHR21197:SF0">
    <property type="entry name" value="UDP-GALACTOPYRANOSE MUTASE"/>
    <property type="match status" value="1"/>
</dbReference>